<reference evidence="4" key="1">
    <citation type="journal article" date="2019" name="Int. J. Syst. Evol. Microbiol.">
        <title>The Global Catalogue of Microorganisms (GCM) 10K type strain sequencing project: providing services to taxonomists for standard genome sequencing and annotation.</title>
        <authorList>
            <consortium name="The Broad Institute Genomics Platform"/>
            <consortium name="The Broad Institute Genome Sequencing Center for Infectious Disease"/>
            <person name="Wu L."/>
            <person name="Ma J."/>
        </authorList>
    </citation>
    <scope>NUCLEOTIDE SEQUENCE [LARGE SCALE GENOMIC DNA]</scope>
    <source>
        <strain evidence="4">JCM 17759</strain>
    </source>
</reference>
<evidence type="ECO:0000256" key="1">
    <source>
        <dbReference type="SAM" id="MobiDB-lite"/>
    </source>
</evidence>
<feature type="transmembrane region" description="Helical" evidence="2">
    <location>
        <begin position="32"/>
        <end position="49"/>
    </location>
</feature>
<feature type="compositionally biased region" description="Basic and acidic residues" evidence="1">
    <location>
        <begin position="257"/>
        <end position="271"/>
    </location>
</feature>
<evidence type="ECO:0000313" key="4">
    <source>
        <dbReference type="Proteomes" id="UP001500840"/>
    </source>
</evidence>
<feature type="compositionally biased region" description="Basic and acidic residues" evidence="1">
    <location>
        <begin position="289"/>
        <end position="313"/>
    </location>
</feature>
<dbReference type="InterPro" id="IPR011990">
    <property type="entry name" value="TPR-like_helical_dom_sf"/>
</dbReference>
<feature type="region of interest" description="Disordered" evidence="1">
    <location>
        <begin position="200"/>
        <end position="366"/>
    </location>
</feature>
<accession>A0ABP8NPH3</accession>
<proteinExistence type="predicted"/>
<sequence length="366" mass="39276">MKSERRHELQENILANYLARINQSIEPYSRPIGIAVAVLLIGGIGYAIYSSKVSEDRSQATFELLMQQTGSQDPEGLASVSVKYPNTPAAAWAHLYQGSALLAQGTRTLYVNRMDAEDELKGASKAFRNAIAEGKNELLLSRANFGIARSEEALGNLDKAIAAYKECARIGESEEMVKACEERITALSKESTKDFLTWFKDQDFSPSDPSAPPSLPSGAMLPEMPDLDLPDLGGASDKEPGDGLNLPEDADVDSADSEMKEEATEDTAKEDTADESAGTETPAVEETPAEEKPAVEEKPAADEKEKADEKPAVEEGQTELNPPAKDAEEAKPEPVTEVKEAADAPEVSEADEVPAADEAKTESDAS</sequence>
<keyword evidence="4" id="KW-1185">Reference proteome</keyword>
<feature type="compositionally biased region" description="Basic and acidic residues" evidence="1">
    <location>
        <begin position="357"/>
        <end position="366"/>
    </location>
</feature>
<keyword evidence="2" id="KW-0812">Transmembrane</keyword>
<dbReference type="RefSeq" id="WP_345327425.1">
    <property type="nucleotide sequence ID" value="NZ_BAABGA010000107.1"/>
</dbReference>
<gene>
    <name evidence="3" type="ORF">GCM10023156_60960</name>
</gene>
<evidence type="ECO:0000256" key="2">
    <source>
        <dbReference type="SAM" id="Phobius"/>
    </source>
</evidence>
<dbReference type="Gene3D" id="1.25.40.10">
    <property type="entry name" value="Tetratricopeptide repeat domain"/>
    <property type="match status" value="1"/>
</dbReference>
<name>A0ABP8NPH3_9BACT</name>
<dbReference type="EMBL" id="BAABGA010000107">
    <property type="protein sequence ID" value="GAA4469234.1"/>
    <property type="molecule type" value="Genomic_DNA"/>
</dbReference>
<dbReference type="Proteomes" id="UP001500840">
    <property type="component" value="Unassembled WGS sequence"/>
</dbReference>
<organism evidence="3 4">
    <name type="scientific">Novipirellula rosea</name>
    <dbReference type="NCBI Taxonomy" id="1031540"/>
    <lineage>
        <taxon>Bacteria</taxon>
        <taxon>Pseudomonadati</taxon>
        <taxon>Planctomycetota</taxon>
        <taxon>Planctomycetia</taxon>
        <taxon>Pirellulales</taxon>
        <taxon>Pirellulaceae</taxon>
        <taxon>Novipirellula</taxon>
    </lineage>
</organism>
<protein>
    <submittedName>
        <fullName evidence="3">Tetratricopeptide repeat protein</fullName>
    </submittedName>
</protein>
<comment type="caution">
    <text evidence="3">The sequence shown here is derived from an EMBL/GenBank/DDBJ whole genome shotgun (WGS) entry which is preliminary data.</text>
</comment>
<evidence type="ECO:0000313" key="3">
    <source>
        <dbReference type="EMBL" id="GAA4469234.1"/>
    </source>
</evidence>
<keyword evidence="2" id="KW-1133">Transmembrane helix</keyword>
<keyword evidence="2" id="KW-0472">Membrane</keyword>
<feature type="compositionally biased region" description="Acidic residues" evidence="1">
    <location>
        <begin position="346"/>
        <end position="355"/>
    </location>
</feature>
<feature type="compositionally biased region" description="Basic and acidic residues" evidence="1">
    <location>
        <begin position="325"/>
        <end position="342"/>
    </location>
</feature>